<keyword evidence="4" id="KW-1185">Reference proteome</keyword>
<gene>
    <name evidence="3" type="ORF">FE251_07560</name>
</gene>
<evidence type="ECO:0000313" key="3">
    <source>
        <dbReference type="EMBL" id="QDB79243.1"/>
    </source>
</evidence>
<keyword evidence="2" id="KW-0812">Transmembrane</keyword>
<evidence type="ECO:0000313" key="4">
    <source>
        <dbReference type="Proteomes" id="UP000313948"/>
    </source>
</evidence>
<feature type="compositionally biased region" description="Basic and acidic residues" evidence="1">
    <location>
        <begin position="324"/>
        <end position="334"/>
    </location>
</feature>
<feature type="transmembrane region" description="Helical" evidence="2">
    <location>
        <begin position="57"/>
        <end position="77"/>
    </location>
</feature>
<feature type="region of interest" description="Disordered" evidence="1">
    <location>
        <begin position="311"/>
        <end position="334"/>
    </location>
</feature>
<sequence>MTFAWQRVALPRDVRSASWWRERWRRNPRLALAIRAALAAAIAWAAVGLLPGPAADYPYYAPFGAVIATTFTLAGSVRESLQSVLAIVVGGAVGWAVDLLPATGPAAVALVVVPSVVLAGWRLLGSMGSWVPTAALFTLIVGHGEEMYVGAYAGLTLFGAVIGILVNAVLPPLPLAPAQATIARFRATLAGDVAALAALLDGEELPSLREWDDEHAVAPRERAAMAAAVTEVGEAARRNPRARRYTASIQALRYEARTLDRLSLVVSDLADLLLGGVGDTDRVEALSGGTRELVRDALGTIAAALENVTDAGTESVEGGPPSSREAHRAVEEARRIAPRRDDQLLVDSVLVSLRRASDSLAQMERTD</sequence>
<feature type="transmembrane region" description="Helical" evidence="2">
    <location>
        <begin position="84"/>
        <end position="113"/>
    </location>
</feature>
<feature type="transmembrane region" description="Helical" evidence="2">
    <location>
        <begin position="30"/>
        <end position="51"/>
    </location>
</feature>
<dbReference type="Proteomes" id="UP000313948">
    <property type="component" value="Chromosome"/>
</dbReference>
<evidence type="ECO:0008006" key="5">
    <source>
        <dbReference type="Google" id="ProtNLM"/>
    </source>
</evidence>
<organism evidence="3 4">
    <name type="scientific">Georgenia wutianyii</name>
    <dbReference type="NCBI Taxonomy" id="2585135"/>
    <lineage>
        <taxon>Bacteria</taxon>
        <taxon>Bacillati</taxon>
        <taxon>Actinomycetota</taxon>
        <taxon>Actinomycetes</taxon>
        <taxon>Micrococcales</taxon>
        <taxon>Bogoriellaceae</taxon>
        <taxon>Georgenia</taxon>
    </lineage>
</organism>
<keyword evidence="2" id="KW-1133">Transmembrane helix</keyword>
<accession>A0ABX5VMS2</accession>
<keyword evidence="2" id="KW-0472">Membrane</keyword>
<reference evidence="3 4" key="1">
    <citation type="submission" date="2019-05" db="EMBL/GenBank/DDBJ databases">
        <title>Georgenia *** sp. nov., and Georgenia *** sp. nov., isolated from the intestinal contents of plateau pika (Ochotona curzoniae) in the Qinghai-Tibet plateau of China.</title>
        <authorList>
            <person name="Tian Z."/>
        </authorList>
    </citation>
    <scope>NUCLEOTIDE SEQUENCE [LARGE SCALE GENOMIC DNA]</scope>
    <source>
        <strain evidence="3 4">Z294</strain>
    </source>
</reference>
<name>A0ABX5VMS2_9MICO</name>
<feature type="transmembrane region" description="Helical" evidence="2">
    <location>
        <begin position="119"/>
        <end position="142"/>
    </location>
</feature>
<protein>
    <recommendedName>
        <fullName evidence="5">FUSC family protein</fullName>
    </recommendedName>
</protein>
<dbReference type="EMBL" id="CP040899">
    <property type="protein sequence ID" value="QDB79243.1"/>
    <property type="molecule type" value="Genomic_DNA"/>
</dbReference>
<evidence type="ECO:0000256" key="1">
    <source>
        <dbReference type="SAM" id="MobiDB-lite"/>
    </source>
</evidence>
<evidence type="ECO:0000256" key="2">
    <source>
        <dbReference type="SAM" id="Phobius"/>
    </source>
</evidence>
<feature type="transmembrane region" description="Helical" evidence="2">
    <location>
        <begin position="149"/>
        <end position="170"/>
    </location>
</feature>
<proteinExistence type="predicted"/>